<protein>
    <submittedName>
        <fullName evidence="2">Uncharacterized protein</fullName>
    </submittedName>
</protein>
<sequence>MKIDLLLNDPSLPPVRKEGPPDMITIFHNDDSSSSTSTHSASSRRSSLNCTSTAPSSSCPSPAFGPVRTQPMRTRDYYFPTMPTTTRRPRAPPTASERHHRNASEKHRRTEQTELLGELQRFLDTEVPHWDRDTQPLTTSNTNPNLESSKQMKVPKRAVLHSTKVLLHQRAGLNRIHFEIFHRVLDPELVERLMRCEDTLLTDDFAACFQDVLDALAGRRLR</sequence>
<feature type="region of interest" description="Disordered" evidence="1">
    <location>
        <begin position="131"/>
        <end position="154"/>
    </location>
</feature>
<feature type="compositionally biased region" description="Basic and acidic residues" evidence="1">
    <location>
        <begin position="102"/>
        <end position="112"/>
    </location>
</feature>
<accession>A0A6A6V4Z9</accession>
<evidence type="ECO:0000313" key="3">
    <source>
        <dbReference type="Proteomes" id="UP000799440"/>
    </source>
</evidence>
<feature type="compositionally biased region" description="Polar residues" evidence="1">
    <location>
        <begin position="135"/>
        <end position="151"/>
    </location>
</feature>
<proteinExistence type="predicted"/>
<gene>
    <name evidence="2" type="ORF">M011DRAFT_478795</name>
</gene>
<dbReference type="Proteomes" id="UP000799440">
    <property type="component" value="Unassembled WGS sequence"/>
</dbReference>
<feature type="region of interest" description="Disordered" evidence="1">
    <location>
        <begin position="1"/>
        <end position="112"/>
    </location>
</feature>
<organism evidence="2 3">
    <name type="scientific">Sporormia fimetaria CBS 119925</name>
    <dbReference type="NCBI Taxonomy" id="1340428"/>
    <lineage>
        <taxon>Eukaryota</taxon>
        <taxon>Fungi</taxon>
        <taxon>Dikarya</taxon>
        <taxon>Ascomycota</taxon>
        <taxon>Pezizomycotina</taxon>
        <taxon>Dothideomycetes</taxon>
        <taxon>Pleosporomycetidae</taxon>
        <taxon>Pleosporales</taxon>
        <taxon>Sporormiaceae</taxon>
        <taxon>Sporormia</taxon>
    </lineage>
</organism>
<evidence type="ECO:0000313" key="2">
    <source>
        <dbReference type="EMBL" id="KAF2745638.1"/>
    </source>
</evidence>
<keyword evidence="3" id="KW-1185">Reference proteome</keyword>
<dbReference type="EMBL" id="MU006581">
    <property type="protein sequence ID" value="KAF2745638.1"/>
    <property type="molecule type" value="Genomic_DNA"/>
</dbReference>
<feature type="compositionally biased region" description="Low complexity" evidence="1">
    <location>
        <begin position="32"/>
        <end position="62"/>
    </location>
</feature>
<reference evidence="2" key="1">
    <citation type="journal article" date="2020" name="Stud. Mycol.">
        <title>101 Dothideomycetes genomes: a test case for predicting lifestyles and emergence of pathogens.</title>
        <authorList>
            <person name="Haridas S."/>
            <person name="Albert R."/>
            <person name="Binder M."/>
            <person name="Bloem J."/>
            <person name="Labutti K."/>
            <person name="Salamov A."/>
            <person name="Andreopoulos B."/>
            <person name="Baker S."/>
            <person name="Barry K."/>
            <person name="Bills G."/>
            <person name="Bluhm B."/>
            <person name="Cannon C."/>
            <person name="Castanera R."/>
            <person name="Culley D."/>
            <person name="Daum C."/>
            <person name="Ezra D."/>
            <person name="Gonzalez J."/>
            <person name="Henrissat B."/>
            <person name="Kuo A."/>
            <person name="Liang C."/>
            <person name="Lipzen A."/>
            <person name="Lutzoni F."/>
            <person name="Magnuson J."/>
            <person name="Mondo S."/>
            <person name="Nolan M."/>
            <person name="Ohm R."/>
            <person name="Pangilinan J."/>
            <person name="Park H.-J."/>
            <person name="Ramirez L."/>
            <person name="Alfaro M."/>
            <person name="Sun H."/>
            <person name="Tritt A."/>
            <person name="Yoshinaga Y."/>
            <person name="Zwiers L.-H."/>
            <person name="Turgeon B."/>
            <person name="Goodwin S."/>
            <person name="Spatafora J."/>
            <person name="Crous P."/>
            <person name="Grigoriev I."/>
        </authorList>
    </citation>
    <scope>NUCLEOTIDE SEQUENCE</scope>
    <source>
        <strain evidence="2">CBS 119925</strain>
    </source>
</reference>
<name>A0A6A6V4Z9_9PLEO</name>
<dbReference type="AlphaFoldDB" id="A0A6A6V4Z9"/>
<evidence type="ECO:0000256" key="1">
    <source>
        <dbReference type="SAM" id="MobiDB-lite"/>
    </source>
</evidence>